<evidence type="ECO:0000313" key="1">
    <source>
        <dbReference type="EMBL" id="SMP43117.1"/>
    </source>
</evidence>
<organism evidence="1 2">
    <name type="scientific">Noviherbaspirillum suwonense</name>
    <dbReference type="NCBI Taxonomy" id="1224511"/>
    <lineage>
        <taxon>Bacteria</taxon>
        <taxon>Pseudomonadati</taxon>
        <taxon>Pseudomonadota</taxon>
        <taxon>Betaproteobacteria</taxon>
        <taxon>Burkholderiales</taxon>
        <taxon>Oxalobacteraceae</taxon>
        <taxon>Noviherbaspirillum</taxon>
    </lineage>
</organism>
<proteinExistence type="predicted"/>
<keyword evidence="2" id="KW-1185">Reference proteome</keyword>
<comment type="caution">
    <text evidence="1">The sequence shown here is derived from an EMBL/GenBank/DDBJ whole genome shotgun (WGS) entry which is preliminary data.</text>
</comment>
<name>A0ABY1PR57_9BURK</name>
<dbReference type="EMBL" id="FXUL01000001">
    <property type="protein sequence ID" value="SMP43117.1"/>
    <property type="molecule type" value="Genomic_DNA"/>
</dbReference>
<reference evidence="1 2" key="1">
    <citation type="submission" date="2017-05" db="EMBL/GenBank/DDBJ databases">
        <authorList>
            <person name="Varghese N."/>
            <person name="Submissions S."/>
        </authorList>
    </citation>
    <scope>NUCLEOTIDE SEQUENCE [LARGE SCALE GENOMIC DNA]</scope>
    <source>
        <strain evidence="1 2">DSM 26001</strain>
    </source>
</reference>
<gene>
    <name evidence="1" type="ORF">SAMN06295970_101265</name>
</gene>
<accession>A0ABY1PR57</accession>
<sequence>MSLAKCKCALLSHRKMRYVASGKDQSNSQAEA</sequence>
<protein>
    <recommendedName>
        <fullName evidence="3">Transposase</fullName>
    </recommendedName>
</protein>
<evidence type="ECO:0000313" key="2">
    <source>
        <dbReference type="Proteomes" id="UP001158049"/>
    </source>
</evidence>
<evidence type="ECO:0008006" key="3">
    <source>
        <dbReference type="Google" id="ProtNLM"/>
    </source>
</evidence>
<dbReference type="Proteomes" id="UP001158049">
    <property type="component" value="Unassembled WGS sequence"/>
</dbReference>